<dbReference type="Proteomes" id="UP000322315">
    <property type="component" value="Unassembled WGS sequence"/>
</dbReference>
<name>A0A5M7B732_9FLAO</name>
<dbReference type="InterPro" id="IPR017853">
    <property type="entry name" value="GH"/>
</dbReference>
<reference evidence="2 5" key="1">
    <citation type="journal article" date="2015" name="Int. J. Syst. Evol. Microbiol.">
        <title>Algibacter amylolyticus sp. nov., isolated from intertidal sediment.</title>
        <authorList>
            <person name="Zhang D.C."/>
            <person name="Wu J."/>
            <person name="Neuner K."/>
            <person name="Yao J."/>
            <person name="Margesin R."/>
        </authorList>
    </citation>
    <scope>NUCLEOTIDE SEQUENCE [LARGE SCALE GENOMIC DNA]</scope>
    <source>
        <strain evidence="2 5">RU-4-M-4</strain>
    </source>
</reference>
<proteinExistence type="predicted"/>
<keyword evidence="4" id="KW-1185">Reference proteome</keyword>
<dbReference type="PROSITE" id="PS51257">
    <property type="entry name" value="PROKAR_LIPOPROTEIN"/>
    <property type="match status" value="1"/>
</dbReference>
<dbReference type="EMBL" id="VMBF01000004">
    <property type="protein sequence ID" value="TSJ77636.1"/>
    <property type="molecule type" value="Genomic_DNA"/>
</dbReference>
<organism evidence="2 5">
    <name type="scientific">Algibacter amylolyticus</name>
    <dbReference type="NCBI Taxonomy" id="1608400"/>
    <lineage>
        <taxon>Bacteria</taxon>
        <taxon>Pseudomonadati</taxon>
        <taxon>Bacteroidota</taxon>
        <taxon>Flavobacteriia</taxon>
        <taxon>Flavobacteriales</taxon>
        <taxon>Flavobacteriaceae</taxon>
        <taxon>Algibacter</taxon>
    </lineage>
</organism>
<dbReference type="InterPro" id="IPR013785">
    <property type="entry name" value="Aldolase_TIM"/>
</dbReference>
<accession>A0A5M7B732</accession>
<dbReference type="PANTHER" id="PTHR31268">
    <property type="match status" value="1"/>
</dbReference>
<dbReference type="OrthoDB" id="9758822at2"/>
<evidence type="ECO:0000313" key="4">
    <source>
        <dbReference type="Proteomes" id="UP000315145"/>
    </source>
</evidence>
<dbReference type="Pfam" id="PF05691">
    <property type="entry name" value="Raffinose_syn"/>
    <property type="match status" value="2"/>
</dbReference>
<evidence type="ECO:0000313" key="3">
    <source>
        <dbReference type="EMBL" id="TSJ77636.1"/>
    </source>
</evidence>
<evidence type="ECO:0000313" key="2">
    <source>
        <dbReference type="EMBL" id="KAA5825142.1"/>
    </source>
</evidence>
<gene>
    <name evidence="2" type="ORF">F2B50_08070</name>
    <name evidence="3" type="ORF">FPF71_08070</name>
</gene>
<dbReference type="AlphaFoldDB" id="A0A5M7B732"/>
<dbReference type="Gene3D" id="3.20.20.70">
    <property type="entry name" value="Aldolase class I"/>
    <property type="match status" value="1"/>
</dbReference>
<dbReference type="InterPro" id="IPR008811">
    <property type="entry name" value="Glycosyl_hydrolases_36"/>
</dbReference>
<reference evidence="3 4" key="2">
    <citation type="submission" date="2019-07" db="EMBL/GenBank/DDBJ databases">
        <title>Algibacter marinivivus sp. nov., isolated from the surface of a marine red alga.</title>
        <authorList>
            <person name="Zhong X."/>
            <person name="Xu W."/>
            <person name="Zhang Y."/>
            <person name="Zhang Q."/>
            <person name="Du Z."/>
        </authorList>
    </citation>
    <scope>NUCLEOTIDE SEQUENCE [LARGE SCALE GENOMIC DNA]</scope>
    <source>
        <strain evidence="3 4">RU-4-M-4</strain>
    </source>
</reference>
<dbReference type="SUPFAM" id="SSF51445">
    <property type="entry name" value="(Trans)glycosidases"/>
    <property type="match status" value="1"/>
</dbReference>
<dbReference type="Proteomes" id="UP000315145">
    <property type="component" value="Unassembled WGS sequence"/>
</dbReference>
<dbReference type="EMBL" id="VWRS01000004">
    <property type="protein sequence ID" value="KAA5825142.1"/>
    <property type="molecule type" value="Genomic_DNA"/>
</dbReference>
<dbReference type="PANTHER" id="PTHR31268:SF32">
    <property type="entry name" value="GALACTINOL--SUCROSE GALACTOSYLTRANSFERASE 2-RELATED"/>
    <property type="match status" value="1"/>
</dbReference>
<protein>
    <submittedName>
        <fullName evidence="2">Raffinose synthase</fullName>
    </submittedName>
</protein>
<keyword evidence="1" id="KW-0119">Carbohydrate metabolism</keyword>
<evidence type="ECO:0000256" key="1">
    <source>
        <dbReference type="ARBA" id="ARBA00023277"/>
    </source>
</evidence>
<reference evidence="2" key="3">
    <citation type="submission" date="2019-09" db="EMBL/GenBank/DDBJ databases">
        <authorList>
            <person name="Zhang D.-C."/>
        </authorList>
    </citation>
    <scope>NUCLEOTIDE SEQUENCE</scope>
    <source>
        <strain evidence="2">RU-4-M-4</strain>
    </source>
</reference>
<evidence type="ECO:0000313" key="5">
    <source>
        <dbReference type="Proteomes" id="UP000322315"/>
    </source>
</evidence>
<sequence length="702" mass="80284">MKMNRIKLLHNSFLILLGSVSVFLVACNSSEGKKKLNTIPEIIDVNTFKSEGLIMLEEQDLKPNADGIISDIKLNLTPFDKGIYYRPFSEGIASGNRMEPLWFDNVSELSNYKKIAPRWDDFMNLGAFLMLKKNSGKYLVILPIVTASIGNTFAIYNDTIHLRMATYGTKTEHTKAPLLAYAESENPYEATRNAWELAKNAEGVKGHVNWRSDKEYAEPFKYLGWCSWEHFRTDINEENILKSISDIKKSDLPFRWVLVDDGYLDEENKRLISFGVDKEKFPNGWEPITSQKDEKIKWMGIWRNMQGYMKGISPKHTMEDLREHITKVEYKGDTHYMPKINPESAEAFYNAMTSDTKNAGFDIIKVDFQSDNYRYNKGSENAIRGVHYNNMALEDNVIEHDLDLINCIAQQNFNVFNHKASGLIRSSIDYKTTMDRIDLTVVQNFTNAFWLGHLYWLDQDMFHTSFKETARLMATCRALSGGPVYLSDETTHIDDTHLKPIIYNDGKIVGTLAPGVPLPESMMIDPFTGKELFKVIAPLENKTASILAVNLNRDVKLKGSVSIEDYPFAGSMIQPNEGLWEIPQEGILLYDSFNKNAVELVDDYTFELETREDKLLQLSPITKGWSVIGRPDKYLSAQTYKLIDVSAEEITIKLIEDGSILIWCKDKKPVSKNFEFKMLSNGLWEGIILKTEKTGIYKITSR</sequence>
<comment type="caution">
    <text evidence="2">The sequence shown here is derived from an EMBL/GenBank/DDBJ whole genome shotgun (WGS) entry which is preliminary data.</text>
</comment>